<feature type="coiled-coil region" evidence="1">
    <location>
        <begin position="143"/>
        <end position="187"/>
    </location>
</feature>
<evidence type="ECO:0000313" key="4">
    <source>
        <dbReference type="Proteomes" id="UP001431209"/>
    </source>
</evidence>
<organism evidence="3 4">
    <name type="scientific">Acrasis kona</name>
    <dbReference type="NCBI Taxonomy" id="1008807"/>
    <lineage>
        <taxon>Eukaryota</taxon>
        <taxon>Discoba</taxon>
        <taxon>Heterolobosea</taxon>
        <taxon>Tetramitia</taxon>
        <taxon>Eutetramitia</taxon>
        <taxon>Acrasidae</taxon>
        <taxon>Acrasis</taxon>
    </lineage>
</organism>
<protein>
    <submittedName>
        <fullName evidence="3">Uncharacterized protein</fullName>
    </submittedName>
</protein>
<evidence type="ECO:0000256" key="1">
    <source>
        <dbReference type="SAM" id="Coils"/>
    </source>
</evidence>
<comment type="caution">
    <text evidence="3">The sequence shown here is derived from an EMBL/GenBank/DDBJ whole genome shotgun (WGS) entry which is preliminary data.</text>
</comment>
<feature type="signal peptide" evidence="2">
    <location>
        <begin position="1"/>
        <end position="18"/>
    </location>
</feature>
<dbReference type="EMBL" id="JAOPGA020000982">
    <property type="protein sequence ID" value="KAL0483721.1"/>
    <property type="molecule type" value="Genomic_DNA"/>
</dbReference>
<dbReference type="Proteomes" id="UP001431209">
    <property type="component" value="Unassembled WGS sequence"/>
</dbReference>
<name>A0AAW2Z3M4_9EUKA</name>
<evidence type="ECO:0000313" key="3">
    <source>
        <dbReference type="EMBL" id="KAL0483721.1"/>
    </source>
</evidence>
<keyword evidence="4" id="KW-1185">Reference proteome</keyword>
<keyword evidence="2" id="KW-0732">Signal</keyword>
<sequence>MKPALLLLFAILSCSVVAQFVLNDVAKDNSVFYPKKADGAVKAQMKYAKTSLSSKSELGIKAVADTKERPLSEEKEELLDVLKEVTLSKTSSDLLGEQSVSEVNELLLGIQEKLDKNLVYKLESVADANTVLVAAKSAEEAALLELNKRKKAYDEAVVTLERLEKELAAAKKAYEAAVLARKEAERRYTSAVASRTQFEKSMKSEQELVSTIRTMIEQYGTASTAAPKKL</sequence>
<accession>A0AAW2Z3M4</accession>
<feature type="chain" id="PRO_5043598737" evidence="2">
    <location>
        <begin position="19"/>
        <end position="230"/>
    </location>
</feature>
<dbReference type="AlphaFoldDB" id="A0AAW2Z3M4"/>
<keyword evidence="1" id="KW-0175">Coiled coil</keyword>
<gene>
    <name evidence="3" type="ORF">AKO1_002863</name>
</gene>
<reference evidence="3 4" key="1">
    <citation type="submission" date="2024-03" db="EMBL/GenBank/DDBJ databases">
        <title>The Acrasis kona genome and developmental transcriptomes reveal deep origins of eukaryotic multicellular pathways.</title>
        <authorList>
            <person name="Sheikh S."/>
            <person name="Fu C.-J."/>
            <person name="Brown M.W."/>
            <person name="Baldauf S.L."/>
        </authorList>
    </citation>
    <scope>NUCLEOTIDE SEQUENCE [LARGE SCALE GENOMIC DNA]</scope>
    <source>
        <strain evidence="3 4">ATCC MYA-3509</strain>
    </source>
</reference>
<evidence type="ECO:0000256" key="2">
    <source>
        <dbReference type="SAM" id="SignalP"/>
    </source>
</evidence>
<proteinExistence type="predicted"/>